<evidence type="ECO:0000256" key="6">
    <source>
        <dbReference type="ARBA" id="ARBA00023002"/>
    </source>
</evidence>
<keyword evidence="4" id="KW-0288">FMN</keyword>
<feature type="domain" description="Nitroreductase" evidence="8">
    <location>
        <begin position="19"/>
        <end position="166"/>
    </location>
</feature>
<dbReference type="SUPFAM" id="SSF55469">
    <property type="entry name" value="FMN-dependent nitroreductase-like"/>
    <property type="match status" value="1"/>
</dbReference>
<evidence type="ECO:0000256" key="7">
    <source>
        <dbReference type="ARBA" id="ARBA00023027"/>
    </source>
</evidence>
<keyword evidence="5" id="KW-0521">NADP</keyword>
<keyword evidence="6" id="KW-0560">Oxidoreductase</keyword>
<dbReference type="EMBL" id="UINC01092005">
    <property type="protein sequence ID" value="SVC45229.1"/>
    <property type="molecule type" value="Genomic_DNA"/>
</dbReference>
<evidence type="ECO:0000256" key="3">
    <source>
        <dbReference type="ARBA" id="ARBA00022630"/>
    </source>
</evidence>
<reference evidence="9" key="1">
    <citation type="submission" date="2018-05" db="EMBL/GenBank/DDBJ databases">
        <authorList>
            <person name="Lanie J.A."/>
            <person name="Ng W.-L."/>
            <person name="Kazmierczak K.M."/>
            <person name="Andrzejewski T.M."/>
            <person name="Davidsen T.M."/>
            <person name="Wayne K.J."/>
            <person name="Tettelin H."/>
            <person name="Glass J.I."/>
            <person name="Rusch D."/>
            <person name="Podicherti R."/>
            <person name="Tsui H.-C.T."/>
            <person name="Winkler M.E."/>
        </authorList>
    </citation>
    <scope>NUCLEOTIDE SEQUENCE</scope>
</reference>
<dbReference type="InterPro" id="IPR029479">
    <property type="entry name" value="Nitroreductase"/>
</dbReference>
<dbReference type="PANTHER" id="PTHR43821">
    <property type="entry name" value="NAD(P)H NITROREDUCTASE YDJA-RELATED"/>
    <property type="match status" value="1"/>
</dbReference>
<evidence type="ECO:0000256" key="2">
    <source>
        <dbReference type="ARBA" id="ARBA00007118"/>
    </source>
</evidence>
<evidence type="ECO:0000256" key="4">
    <source>
        <dbReference type="ARBA" id="ARBA00022643"/>
    </source>
</evidence>
<dbReference type="InterPro" id="IPR052530">
    <property type="entry name" value="NAD(P)H_nitroreductase"/>
</dbReference>
<evidence type="ECO:0000313" key="9">
    <source>
        <dbReference type="EMBL" id="SVC45229.1"/>
    </source>
</evidence>
<comment type="cofactor">
    <cofactor evidence="1">
        <name>FMN</name>
        <dbReference type="ChEBI" id="CHEBI:58210"/>
    </cofactor>
</comment>
<dbReference type="PANTHER" id="PTHR43821:SF1">
    <property type="entry name" value="NAD(P)H NITROREDUCTASE YDJA-RELATED"/>
    <property type="match status" value="1"/>
</dbReference>
<dbReference type="AlphaFoldDB" id="A0A382M8L2"/>
<dbReference type="CDD" id="cd02135">
    <property type="entry name" value="YdjA-like"/>
    <property type="match status" value="1"/>
</dbReference>
<comment type="similarity">
    <text evidence="2">Belongs to the nitroreductase family.</text>
</comment>
<keyword evidence="3" id="KW-0285">Flavoprotein</keyword>
<dbReference type="InterPro" id="IPR000415">
    <property type="entry name" value="Nitroreductase-like"/>
</dbReference>
<dbReference type="Gene3D" id="3.40.109.10">
    <property type="entry name" value="NADH Oxidase"/>
    <property type="match status" value="1"/>
</dbReference>
<dbReference type="Pfam" id="PF00881">
    <property type="entry name" value="Nitroreductase"/>
    <property type="match status" value="1"/>
</dbReference>
<evidence type="ECO:0000256" key="1">
    <source>
        <dbReference type="ARBA" id="ARBA00001917"/>
    </source>
</evidence>
<dbReference type="InterPro" id="IPR026021">
    <property type="entry name" value="YdjA-like"/>
</dbReference>
<protein>
    <recommendedName>
        <fullName evidence="8">Nitroreductase domain-containing protein</fullName>
    </recommendedName>
</protein>
<organism evidence="9">
    <name type="scientific">marine metagenome</name>
    <dbReference type="NCBI Taxonomy" id="408172"/>
    <lineage>
        <taxon>unclassified sequences</taxon>
        <taxon>metagenomes</taxon>
        <taxon>ecological metagenomes</taxon>
    </lineage>
</organism>
<name>A0A382M8L2_9ZZZZ</name>
<evidence type="ECO:0000256" key="5">
    <source>
        <dbReference type="ARBA" id="ARBA00022857"/>
    </source>
</evidence>
<keyword evidence="7" id="KW-0520">NAD</keyword>
<sequence length="188" mass="20484">MDAMECLLGRQSTPAANLAEPTPSDDEILELLQAAMRAPDHAALRPWRFLAIRGERRRALGDIFADSLARRNPGATAEDVEKARGKPVRAPLVLAVWAKITENHPKVPTIEQVIATGAAAQNFLNALHARGYQAIWVTGAPCYDEYVKGSLGLAPKDALVGFIHIGTMKKGTAPKKKRPDPAEFLQTW</sequence>
<evidence type="ECO:0000259" key="8">
    <source>
        <dbReference type="Pfam" id="PF00881"/>
    </source>
</evidence>
<dbReference type="GO" id="GO:0016491">
    <property type="term" value="F:oxidoreductase activity"/>
    <property type="evidence" value="ECO:0007669"/>
    <property type="project" value="UniProtKB-KW"/>
</dbReference>
<dbReference type="PIRSF" id="PIRSF000232">
    <property type="entry name" value="YdjA"/>
    <property type="match status" value="1"/>
</dbReference>
<accession>A0A382M8L2</accession>
<gene>
    <name evidence="9" type="ORF">METZ01_LOCUS298083</name>
</gene>
<proteinExistence type="inferred from homology"/>